<reference evidence="1 2" key="1">
    <citation type="journal article" date="2018" name="Sci. Rep.">
        <title>Genomic signatures of local adaptation to the degree of environmental predictability in rotifers.</title>
        <authorList>
            <person name="Franch-Gras L."/>
            <person name="Hahn C."/>
            <person name="Garcia-Roger E.M."/>
            <person name="Carmona M.J."/>
            <person name="Serra M."/>
            <person name="Gomez A."/>
        </authorList>
    </citation>
    <scope>NUCLEOTIDE SEQUENCE [LARGE SCALE GENOMIC DNA]</scope>
    <source>
        <strain evidence="1">HYR1</strain>
    </source>
</reference>
<accession>A0A3M7P2Y7</accession>
<organism evidence="1 2">
    <name type="scientific">Brachionus plicatilis</name>
    <name type="common">Marine rotifer</name>
    <name type="synonym">Brachionus muelleri</name>
    <dbReference type="NCBI Taxonomy" id="10195"/>
    <lineage>
        <taxon>Eukaryota</taxon>
        <taxon>Metazoa</taxon>
        <taxon>Spiralia</taxon>
        <taxon>Gnathifera</taxon>
        <taxon>Rotifera</taxon>
        <taxon>Eurotatoria</taxon>
        <taxon>Monogononta</taxon>
        <taxon>Pseudotrocha</taxon>
        <taxon>Ploima</taxon>
        <taxon>Brachionidae</taxon>
        <taxon>Brachionus</taxon>
    </lineage>
</organism>
<dbReference type="EMBL" id="REGN01013827">
    <property type="protein sequence ID" value="RMZ93422.1"/>
    <property type="molecule type" value="Genomic_DNA"/>
</dbReference>
<name>A0A3M7P2Y7_BRAPC</name>
<gene>
    <name evidence="1" type="ORF">BpHYR1_003172</name>
</gene>
<dbReference type="AlphaFoldDB" id="A0A3M7P2Y7"/>
<sequence>MKIKFRTQFTIDKTAHFKMIRILNILTLVLSYQKMVFAAVNKGFASKYEKSFAISIKPKTMWSHSTSLYLIEPV</sequence>
<proteinExistence type="predicted"/>
<evidence type="ECO:0000313" key="1">
    <source>
        <dbReference type="EMBL" id="RMZ93422.1"/>
    </source>
</evidence>
<evidence type="ECO:0000313" key="2">
    <source>
        <dbReference type="Proteomes" id="UP000276133"/>
    </source>
</evidence>
<dbReference type="Proteomes" id="UP000276133">
    <property type="component" value="Unassembled WGS sequence"/>
</dbReference>
<comment type="caution">
    <text evidence="1">The sequence shown here is derived from an EMBL/GenBank/DDBJ whole genome shotgun (WGS) entry which is preliminary data.</text>
</comment>
<keyword evidence="2" id="KW-1185">Reference proteome</keyword>
<protein>
    <submittedName>
        <fullName evidence="1">Uncharacterized protein</fullName>
    </submittedName>
</protein>